<dbReference type="InterPro" id="IPR052953">
    <property type="entry name" value="Ser-rich/MCO-related"/>
</dbReference>
<proteinExistence type="predicted"/>
<evidence type="ECO:0000256" key="1">
    <source>
        <dbReference type="SAM" id="MobiDB-lite"/>
    </source>
</evidence>
<feature type="compositionally biased region" description="Low complexity" evidence="1">
    <location>
        <begin position="163"/>
        <end position="227"/>
    </location>
</feature>
<keyword evidence="4" id="KW-1185">Reference proteome</keyword>
<feature type="chain" id="PRO_5042837180" description="Extracellular serine-rich protein" evidence="2">
    <location>
        <begin position="20"/>
        <end position="261"/>
    </location>
</feature>
<evidence type="ECO:0000256" key="2">
    <source>
        <dbReference type="SAM" id="SignalP"/>
    </source>
</evidence>
<evidence type="ECO:0000313" key="4">
    <source>
        <dbReference type="Proteomes" id="UP001303889"/>
    </source>
</evidence>
<comment type="caution">
    <text evidence="3">The sequence shown here is derived from an EMBL/GenBank/DDBJ whole genome shotgun (WGS) entry which is preliminary data.</text>
</comment>
<evidence type="ECO:0008006" key="5">
    <source>
        <dbReference type="Google" id="ProtNLM"/>
    </source>
</evidence>
<keyword evidence="2" id="KW-0732">Signal</keyword>
<gene>
    <name evidence="3" type="ORF">C8A05DRAFT_47277</name>
</gene>
<feature type="signal peptide" evidence="2">
    <location>
        <begin position="1"/>
        <end position="19"/>
    </location>
</feature>
<evidence type="ECO:0000313" key="3">
    <source>
        <dbReference type="EMBL" id="KAK3898385.1"/>
    </source>
</evidence>
<name>A0AAN6RPN4_9PEZI</name>
<sequence>MLPSSTTALLLAGAGLAAATTIPVSVGNNGLTFDPSMIHASVGDVIEFRYWHLNHSVVAGDFSSACRPASSGGFYSGFFPTKAGTVNSQVFCVTVNHTNPMPIYCAQNTGQHCRNSMVAVINPSEAQTLESYASLARNAGNAVTPPEGPFGVVVAPASNPGVTGVSSSSSAASSTAHSSSLSGGSTSAAQTTTPPASSTTGGSATTTTSKPSGTGNAAVGVAVPVAGLSRPSRSKTNCTGATRWHGRWDSPSRPWRSSSAV</sequence>
<accession>A0AAN6RPN4</accession>
<dbReference type="PANTHER" id="PTHR34883">
    <property type="entry name" value="SERINE-RICH PROTEIN, PUTATIVE-RELATED-RELATED"/>
    <property type="match status" value="1"/>
</dbReference>
<reference evidence="3" key="1">
    <citation type="journal article" date="2023" name="Mol. Phylogenet. Evol.">
        <title>Genome-scale phylogeny and comparative genomics of the fungal order Sordariales.</title>
        <authorList>
            <person name="Hensen N."/>
            <person name="Bonometti L."/>
            <person name="Westerberg I."/>
            <person name="Brannstrom I.O."/>
            <person name="Guillou S."/>
            <person name="Cros-Aarteil S."/>
            <person name="Calhoun S."/>
            <person name="Haridas S."/>
            <person name="Kuo A."/>
            <person name="Mondo S."/>
            <person name="Pangilinan J."/>
            <person name="Riley R."/>
            <person name="LaButti K."/>
            <person name="Andreopoulos B."/>
            <person name="Lipzen A."/>
            <person name="Chen C."/>
            <person name="Yan M."/>
            <person name="Daum C."/>
            <person name="Ng V."/>
            <person name="Clum A."/>
            <person name="Steindorff A."/>
            <person name="Ohm R.A."/>
            <person name="Martin F."/>
            <person name="Silar P."/>
            <person name="Natvig D.O."/>
            <person name="Lalanne C."/>
            <person name="Gautier V."/>
            <person name="Ament-Velasquez S.L."/>
            <person name="Kruys A."/>
            <person name="Hutchinson M.I."/>
            <person name="Powell A.J."/>
            <person name="Barry K."/>
            <person name="Miller A.N."/>
            <person name="Grigoriev I.V."/>
            <person name="Debuchy R."/>
            <person name="Gladieux P."/>
            <person name="Hiltunen Thoren M."/>
            <person name="Johannesson H."/>
        </authorList>
    </citation>
    <scope>NUCLEOTIDE SEQUENCE</scope>
    <source>
        <strain evidence="3">CBS 103.79</strain>
    </source>
</reference>
<dbReference type="Proteomes" id="UP001303889">
    <property type="component" value="Unassembled WGS sequence"/>
</dbReference>
<dbReference type="SUPFAM" id="SSF49503">
    <property type="entry name" value="Cupredoxins"/>
    <property type="match status" value="1"/>
</dbReference>
<feature type="region of interest" description="Disordered" evidence="1">
    <location>
        <begin position="161"/>
        <end position="261"/>
    </location>
</feature>
<dbReference type="InterPro" id="IPR008972">
    <property type="entry name" value="Cupredoxin"/>
</dbReference>
<dbReference type="CDD" id="cd00920">
    <property type="entry name" value="Cupredoxin"/>
    <property type="match status" value="1"/>
</dbReference>
<dbReference type="Gene3D" id="2.60.40.420">
    <property type="entry name" value="Cupredoxins - blue copper proteins"/>
    <property type="match status" value="1"/>
</dbReference>
<reference evidence="3" key="2">
    <citation type="submission" date="2023-05" db="EMBL/GenBank/DDBJ databases">
        <authorList>
            <consortium name="Lawrence Berkeley National Laboratory"/>
            <person name="Steindorff A."/>
            <person name="Hensen N."/>
            <person name="Bonometti L."/>
            <person name="Westerberg I."/>
            <person name="Brannstrom I.O."/>
            <person name="Guillou S."/>
            <person name="Cros-Aarteil S."/>
            <person name="Calhoun S."/>
            <person name="Haridas S."/>
            <person name="Kuo A."/>
            <person name="Mondo S."/>
            <person name="Pangilinan J."/>
            <person name="Riley R."/>
            <person name="Labutti K."/>
            <person name="Andreopoulos B."/>
            <person name="Lipzen A."/>
            <person name="Chen C."/>
            <person name="Yanf M."/>
            <person name="Daum C."/>
            <person name="Ng V."/>
            <person name="Clum A."/>
            <person name="Ohm R."/>
            <person name="Martin F."/>
            <person name="Silar P."/>
            <person name="Natvig D."/>
            <person name="Lalanne C."/>
            <person name="Gautier V."/>
            <person name="Ament-Velasquez S.L."/>
            <person name="Kruys A."/>
            <person name="Hutchinson M.I."/>
            <person name="Powell A.J."/>
            <person name="Barry K."/>
            <person name="Miller A.N."/>
            <person name="Grigoriev I.V."/>
            <person name="Debuchy R."/>
            <person name="Gladieux P."/>
            <person name="Thoren M.H."/>
            <person name="Johannesson H."/>
        </authorList>
    </citation>
    <scope>NUCLEOTIDE SEQUENCE</scope>
    <source>
        <strain evidence="3">CBS 103.79</strain>
    </source>
</reference>
<dbReference type="EMBL" id="MU855945">
    <property type="protein sequence ID" value="KAK3898385.1"/>
    <property type="molecule type" value="Genomic_DNA"/>
</dbReference>
<organism evidence="3 4">
    <name type="scientific">Staphylotrichum tortipilum</name>
    <dbReference type="NCBI Taxonomy" id="2831512"/>
    <lineage>
        <taxon>Eukaryota</taxon>
        <taxon>Fungi</taxon>
        <taxon>Dikarya</taxon>
        <taxon>Ascomycota</taxon>
        <taxon>Pezizomycotina</taxon>
        <taxon>Sordariomycetes</taxon>
        <taxon>Sordariomycetidae</taxon>
        <taxon>Sordariales</taxon>
        <taxon>Chaetomiaceae</taxon>
        <taxon>Staphylotrichum</taxon>
    </lineage>
</organism>
<dbReference type="PANTHER" id="PTHR34883:SF15">
    <property type="entry name" value="EXTRACELLULAR SERINE-RICH PROTEIN"/>
    <property type="match status" value="1"/>
</dbReference>
<feature type="compositionally biased region" description="Low complexity" evidence="1">
    <location>
        <begin position="249"/>
        <end position="261"/>
    </location>
</feature>
<protein>
    <recommendedName>
        <fullName evidence="5">Extracellular serine-rich protein</fullName>
    </recommendedName>
</protein>
<dbReference type="AlphaFoldDB" id="A0AAN6RPN4"/>